<evidence type="ECO:0000256" key="1">
    <source>
        <dbReference type="SAM" id="Phobius"/>
    </source>
</evidence>
<evidence type="ECO:0000313" key="3">
    <source>
        <dbReference type="EMBL" id="OEV32435.1"/>
    </source>
</evidence>
<evidence type="ECO:0000313" key="4">
    <source>
        <dbReference type="Proteomes" id="UP000037395"/>
    </source>
</evidence>
<name>A0A1E7MVI3_KITAU</name>
<reference evidence="4" key="4">
    <citation type="submission" date="2016-08" db="EMBL/GenBank/DDBJ databases">
        <title>Sequencing, assembly and comparative genomics of S. aureofaciens ATCC 10762.</title>
        <authorList>
            <person name="Gradnigo J.S."/>
            <person name="Johnson N."/>
            <person name="Somerville G.A."/>
        </authorList>
    </citation>
    <scope>NUCLEOTIDE SEQUENCE [LARGE SCALE GENOMIC DNA]</scope>
    <source>
        <strain evidence="4">ATCC 10762 / DSM 40127 / CCM 3239 / JCM 4008 / LMG 5968 / NBRC 12843 / NCIMB 8234 / A-377</strain>
    </source>
</reference>
<keyword evidence="1" id="KW-0812">Transmembrane</keyword>
<protein>
    <submittedName>
        <fullName evidence="3">Uncharacterized protein</fullName>
    </submittedName>
</protein>
<dbReference type="EMBL" id="JPRF03000097">
    <property type="protein sequence ID" value="OEV32435.1"/>
    <property type="molecule type" value="Genomic_DNA"/>
</dbReference>
<evidence type="ECO:0000313" key="2">
    <source>
        <dbReference type="EMBL" id="GGU69030.1"/>
    </source>
</evidence>
<dbReference type="AlphaFoldDB" id="A0A1E7MVI3"/>
<proteinExistence type="predicted"/>
<keyword evidence="4" id="KW-1185">Reference proteome</keyword>
<dbReference type="EMBL" id="BMUB01000004">
    <property type="protein sequence ID" value="GGU69030.1"/>
    <property type="molecule type" value="Genomic_DNA"/>
</dbReference>
<reference evidence="3 4" key="2">
    <citation type="submission" date="2014-07" db="EMBL/GenBank/DDBJ databases">
        <authorList>
            <person name="Zhang J.E."/>
            <person name="Yang H."/>
            <person name="Guo J."/>
            <person name="Deng Z."/>
            <person name="Luo H."/>
            <person name="Luo M."/>
            <person name="Zhao B."/>
        </authorList>
    </citation>
    <scope>NUCLEOTIDE SEQUENCE [LARGE SCALE GENOMIC DNA]</scope>
    <source>
        <strain evidence="3">ATCC 10762</strain>
        <strain evidence="4">ATCC 10762 / DSM 40127 / CCM 3239 / JCM 4008 / LMG 5968 / NBRC 12843 / NCIMB 8234 / A-377</strain>
    </source>
</reference>
<dbReference type="RefSeq" id="WP_030290551.1">
    <property type="nucleotide sequence ID" value="NZ_BMUB01000004.1"/>
</dbReference>
<organism evidence="3 4">
    <name type="scientific">Kitasatospora aureofaciens</name>
    <name type="common">Streptomyces aureofaciens</name>
    <dbReference type="NCBI Taxonomy" id="1894"/>
    <lineage>
        <taxon>Bacteria</taxon>
        <taxon>Bacillati</taxon>
        <taxon>Actinomycetota</taxon>
        <taxon>Actinomycetes</taxon>
        <taxon>Kitasatosporales</taxon>
        <taxon>Streptomycetaceae</taxon>
        <taxon>Kitasatospora</taxon>
    </lineage>
</organism>
<accession>A0A8H9LL22</accession>
<feature type="transmembrane region" description="Helical" evidence="1">
    <location>
        <begin position="124"/>
        <end position="142"/>
    </location>
</feature>
<reference evidence="3" key="3">
    <citation type="submission" date="2016-08" db="EMBL/GenBank/DDBJ databases">
        <title>Sequencing, Assembly and Comparative Genomics of S. aureofaciens ATCC 10762.</title>
        <authorList>
            <person name="Gradnigo J.S."/>
            <person name="Johnson N."/>
            <person name="Somerville G.A."/>
        </authorList>
    </citation>
    <scope>NUCLEOTIDE SEQUENCE [LARGE SCALE GENOMIC DNA]</scope>
    <source>
        <strain evidence="3">ATCC 10762</strain>
    </source>
</reference>
<dbReference type="Proteomes" id="UP000610124">
    <property type="component" value="Unassembled WGS sequence"/>
</dbReference>
<reference evidence="2" key="5">
    <citation type="submission" date="2020-09" db="EMBL/GenBank/DDBJ databases">
        <authorList>
            <person name="Sun Q."/>
            <person name="Ohkuma M."/>
        </authorList>
    </citation>
    <scope>NUCLEOTIDE SEQUENCE</scope>
    <source>
        <strain evidence="2">JCM 4434</strain>
    </source>
</reference>
<accession>A0A1E7MVI3</accession>
<dbReference type="GeneID" id="97490410"/>
<sequence>MAVHHVDPADALAALRTARRARAAARPRPLPGWYPATAAGLFALGFVLFGLSVLLPERLWLPAAGLQLAAAAALIGHVVVSHRVEHRPGIVPALPRPGAWFPAAAAHLPALAVSGVLALSYGPAGFLLALGPTCGLAHLLLLRRKRARAGAE</sequence>
<keyword evidence="1" id="KW-1133">Transmembrane helix</keyword>
<gene>
    <name evidence="2" type="ORF">GCM10010502_20170</name>
    <name evidence="3" type="ORF">HS99_0017270</name>
</gene>
<feature type="transmembrane region" description="Helical" evidence="1">
    <location>
        <begin position="32"/>
        <end position="53"/>
    </location>
</feature>
<dbReference type="Proteomes" id="UP000037395">
    <property type="component" value="Unassembled WGS sequence"/>
</dbReference>
<comment type="caution">
    <text evidence="3">The sequence shown here is derived from an EMBL/GenBank/DDBJ whole genome shotgun (WGS) entry which is preliminary data.</text>
</comment>
<feature type="transmembrane region" description="Helical" evidence="1">
    <location>
        <begin position="59"/>
        <end position="80"/>
    </location>
</feature>
<reference evidence="2" key="1">
    <citation type="journal article" date="2014" name="Int. J. Syst. Evol. Microbiol.">
        <title>Complete genome sequence of Corynebacterium casei LMG S-19264T (=DSM 44701T), isolated from a smear-ripened cheese.</title>
        <authorList>
            <consortium name="US DOE Joint Genome Institute (JGI-PGF)"/>
            <person name="Walter F."/>
            <person name="Albersmeier A."/>
            <person name="Kalinowski J."/>
            <person name="Ruckert C."/>
        </authorList>
    </citation>
    <scope>NUCLEOTIDE SEQUENCE</scope>
    <source>
        <strain evidence="2">JCM 4434</strain>
    </source>
</reference>
<keyword evidence="1" id="KW-0472">Membrane</keyword>